<dbReference type="Proteomes" id="UP000199074">
    <property type="component" value="Unassembled WGS sequence"/>
</dbReference>
<accession>A0A1I7N9S2</accession>
<proteinExistence type="predicted"/>
<gene>
    <name evidence="2" type="ORF">SAMN05216456_1339</name>
</gene>
<reference evidence="2 3" key="1">
    <citation type="submission" date="2016-10" db="EMBL/GenBank/DDBJ databases">
        <authorList>
            <person name="de Groot N.N."/>
        </authorList>
    </citation>
    <scope>NUCLEOTIDE SEQUENCE [LARGE SCALE GENOMIC DNA]</scope>
    <source>
        <strain evidence="2 3">IPL20</strain>
    </source>
</reference>
<evidence type="ECO:0000256" key="1">
    <source>
        <dbReference type="SAM" id="Coils"/>
    </source>
</evidence>
<evidence type="ECO:0000313" key="2">
    <source>
        <dbReference type="EMBL" id="SFV31432.1"/>
    </source>
</evidence>
<keyword evidence="1" id="KW-0175">Coiled coil</keyword>
<organism evidence="2 3">
    <name type="scientific">Devosia crocina</name>
    <dbReference type="NCBI Taxonomy" id="429728"/>
    <lineage>
        <taxon>Bacteria</taxon>
        <taxon>Pseudomonadati</taxon>
        <taxon>Pseudomonadota</taxon>
        <taxon>Alphaproteobacteria</taxon>
        <taxon>Hyphomicrobiales</taxon>
        <taxon>Devosiaceae</taxon>
        <taxon>Devosia</taxon>
    </lineage>
</organism>
<protein>
    <submittedName>
        <fullName evidence="2">Uncharacterized protein</fullName>
    </submittedName>
</protein>
<feature type="coiled-coil region" evidence="1">
    <location>
        <begin position="10"/>
        <end position="44"/>
    </location>
</feature>
<dbReference type="EMBL" id="FPCK01000001">
    <property type="protein sequence ID" value="SFV31432.1"/>
    <property type="molecule type" value="Genomic_DNA"/>
</dbReference>
<keyword evidence="3" id="KW-1185">Reference proteome</keyword>
<sequence>MTARFGRNKRRAAREAVAQANAELEEAKAAAERASALADHLYQRAYNAERLLGEVKERLIRAVGAESALLPLDLQPKRKRPREAWARRHPIKRDLDGFMAMSAVPGPLSLDMAGDVVDLFRLVTIIERHPYDFSKLVRFQDSGEDHRRGFSRRATWISAHALRDIGIMGSDYLSLVETIARDLIEHPPQEHRG</sequence>
<dbReference type="RefSeq" id="WP_092422540.1">
    <property type="nucleotide sequence ID" value="NZ_FPCK01000001.1"/>
</dbReference>
<dbReference type="STRING" id="429728.SAMN05216456_1339"/>
<evidence type="ECO:0000313" key="3">
    <source>
        <dbReference type="Proteomes" id="UP000199074"/>
    </source>
</evidence>
<name>A0A1I7N9S2_9HYPH</name>
<dbReference type="AlphaFoldDB" id="A0A1I7N9S2"/>